<evidence type="ECO:0000259" key="1">
    <source>
        <dbReference type="Pfam" id="PF04149"/>
    </source>
</evidence>
<evidence type="ECO:0000313" key="3">
    <source>
        <dbReference type="Proteomes" id="UP000659223"/>
    </source>
</evidence>
<gene>
    <name evidence="2" type="ORF">GCM10010324_59710</name>
</gene>
<sequence>MGTLQIAWQKSTYSAGTTGNECVEVAAAQGTILLRESDAPRVVISSTPGSLGTLIRTLKAREGLR</sequence>
<dbReference type="Proteomes" id="UP000659223">
    <property type="component" value="Unassembled WGS sequence"/>
</dbReference>
<organism evidence="2 3">
    <name type="scientific">Streptomyces hiroshimensis</name>
    <dbReference type="NCBI Taxonomy" id="66424"/>
    <lineage>
        <taxon>Bacteria</taxon>
        <taxon>Bacillati</taxon>
        <taxon>Actinomycetota</taxon>
        <taxon>Actinomycetes</taxon>
        <taxon>Kitasatosporales</taxon>
        <taxon>Streptomycetaceae</taxon>
        <taxon>Streptomyces</taxon>
    </lineage>
</organism>
<evidence type="ECO:0000313" key="2">
    <source>
        <dbReference type="EMBL" id="GGY05022.1"/>
    </source>
</evidence>
<comment type="caution">
    <text evidence="2">The sequence shown here is derived from an EMBL/GenBank/DDBJ whole genome shotgun (WGS) entry which is preliminary data.</text>
</comment>
<reference evidence="3" key="1">
    <citation type="journal article" date="2019" name="Int. J. Syst. Evol. Microbiol.">
        <title>The Global Catalogue of Microorganisms (GCM) 10K type strain sequencing project: providing services to taxonomists for standard genome sequencing and annotation.</title>
        <authorList>
            <consortium name="The Broad Institute Genomics Platform"/>
            <consortium name="The Broad Institute Genome Sequencing Center for Infectious Disease"/>
            <person name="Wu L."/>
            <person name="Ma J."/>
        </authorList>
    </citation>
    <scope>NUCLEOTIDE SEQUENCE [LARGE SCALE GENOMIC DNA]</scope>
    <source>
        <strain evidence="3">JCM 4586</strain>
    </source>
</reference>
<keyword evidence="3" id="KW-1185">Reference proteome</keyword>
<accession>A0ABQ2Z7J0</accession>
<dbReference type="EMBL" id="BMUT01000016">
    <property type="protein sequence ID" value="GGY05022.1"/>
    <property type="molecule type" value="Genomic_DNA"/>
</dbReference>
<protein>
    <recommendedName>
        <fullName evidence="1">DUF397 domain-containing protein</fullName>
    </recommendedName>
</protein>
<name>A0ABQ2Z7J0_9ACTN</name>
<dbReference type="Pfam" id="PF04149">
    <property type="entry name" value="DUF397"/>
    <property type="match status" value="1"/>
</dbReference>
<proteinExistence type="predicted"/>
<dbReference type="RefSeq" id="WP_308433760.1">
    <property type="nucleotide sequence ID" value="NZ_BMUT01000016.1"/>
</dbReference>
<dbReference type="InterPro" id="IPR007278">
    <property type="entry name" value="DUF397"/>
</dbReference>
<feature type="domain" description="DUF397" evidence="1">
    <location>
        <begin position="7"/>
        <end position="59"/>
    </location>
</feature>